<dbReference type="Proteomes" id="UP001499854">
    <property type="component" value="Unassembled WGS sequence"/>
</dbReference>
<comment type="caution">
    <text evidence="2">The sequence shown here is derived from an EMBL/GenBank/DDBJ whole genome shotgun (WGS) entry which is preliminary data.</text>
</comment>
<dbReference type="EMBL" id="BAAAQM010000011">
    <property type="protein sequence ID" value="GAA1966444.1"/>
    <property type="molecule type" value="Genomic_DNA"/>
</dbReference>
<evidence type="ECO:0000313" key="2">
    <source>
        <dbReference type="EMBL" id="GAA1966444.1"/>
    </source>
</evidence>
<organism evidence="2 3">
    <name type="scientific">Catenulispora subtropica</name>
    <dbReference type="NCBI Taxonomy" id="450798"/>
    <lineage>
        <taxon>Bacteria</taxon>
        <taxon>Bacillati</taxon>
        <taxon>Actinomycetota</taxon>
        <taxon>Actinomycetes</taxon>
        <taxon>Catenulisporales</taxon>
        <taxon>Catenulisporaceae</taxon>
        <taxon>Catenulispora</taxon>
    </lineage>
</organism>
<evidence type="ECO:0000313" key="3">
    <source>
        <dbReference type="Proteomes" id="UP001499854"/>
    </source>
</evidence>
<evidence type="ECO:0000256" key="1">
    <source>
        <dbReference type="SAM" id="MobiDB-lite"/>
    </source>
</evidence>
<proteinExistence type="predicted"/>
<gene>
    <name evidence="2" type="ORF">GCM10009838_25250</name>
</gene>
<name>A0ABN2RB59_9ACTN</name>
<feature type="region of interest" description="Disordered" evidence="1">
    <location>
        <begin position="1"/>
        <end position="24"/>
    </location>
</feature>
<accession>A0ABN2RB59</accession>
<dbReference type="RefSeq" id="WP_344657153.1">
    <property type="nucleotide sequence ID" value="NZ_BAAAQM010000011.1"/>
</dbReference>
<feature type="compositionally biased region" description="Basic residues" evidence="1">
    <location>
        <begin position="10"/>
        <end position="24"/>
    </location>
</feature>
<reference evidence="2 3" key="1">
    <citation type="journal article" date="2019" name="Int. J. Syst. Evol. Microbiol.">
        <title>The Global Catalogue of Microorganisms (GCM) 10K type strain sequencing project: providing services to taxonomists for standard genome sequencing and annotation.</title>
        <authorList>
            <consortium name="The Broad Institute Genomics Platform"/>
            <consortium name="The Broad Institute Genome Sequencing Center for Infectious Disease"/>
            <person name="Wu L."/>
            <person name="Ma J."/>
        </authorList>
    </citation>
    <scope>NUCLEOTIDE SEQUENCE [LARGE SCALE GENOMIC DNA]</scope>
    <source>
        <strain evidence="2 3">JCM 16013</strain>
    </source>
</reference>
<keyword evidence="3" id="KW-1185">Reference proteome</keyword>
<sequence>MTGKTTFNARRARYSSRARHRRPHTLRRAPIARLIAAFRARQAATMSIRVRPAKQIARAARHEQTRQSGGVWRV</sequence>
<protein>
    <submittedName>
        <fullName evidence="2">Uncharacterized protein</fullName>
    </submittedName>
</protein>